<gene>
    <name evidence="1" type="ORF">DM860_003005</name>
</gene>
<accession>A0A328D138</accession>
<protein>
    <submittedName>
        <fullName evidence="1">Uncharacterized protein</fullName>
    </submittedName>
</protein>
<reference evidence="1 2" key="1">
    <citation type="submission" date="2018-06" db="EMBL/GenBank/DDBJ databases">
        <title>The Genome of Cuscuta australis (Dodder) Provides Insight into the Evolution of Plant Parasitism.</title>
        <authorList>
            <person name="Liu H."/>
        </authorList>
    </citation>
    <scope>NUCLEOTIDE SEQUENCE [LARGE SCALE GENOMIC DNA]</scope>
    <source>
        <strain evidence="2">cv. Yunnan</strain>
        <tissue evidence="1">Vines</tissue>
    </source>
</reference>
<comment type="caution">
    <text evidence="1">The sequence shown here is derived from an EMBL/GenBank/DDBJ whole genome shotgun (WGS) entry which is preliminary data.</text>
</comment>
<keyword evidence="2" id="KW-1185">Reference proteome</keyword>
<proteinExistence type="predicted"/>
<sequence length="118" mass="12986">MNHLEYDPLGAQITDAAVEADLNSVWISTKEHSLIREDASNGKLNQTIAEPKGDQAEKDNLTTAELTTTSIICLVNDSTKPDYYDECADWGLYKVRVLATIFLTSAINISTVTSYISD</sequence>
<dbReference type="EMBL" id="NQVE01000200">
    <property type="protein sequence ID" value="RAL39472.1"/>
    <property type="molecule type" value="Genomic_DNA"/>
</dbReference>
<dbReference type="AlphaFoldDB" id="A0A328D138"/>
<dbReference type="Proteomes" id="UP000249390">
    <property type="component" value="Unassembled WGS sequence"/>
</dbReference>
<organism evidence="1 2">
    <name type="scientific">Cuscuta australis</name>
    <dbReference type="NCBI Taxonomy" id="267555"/>
    <lineage>
        <taxon>Eukaryota</taxon>
        <taxon>Viridiplantae</taxon>
        <taxon>Streptophyta</taxon>
        <taxon>Embryophyta</taxon>
        <taxon>Tracheophyta</taxon>
        <taxon>Spermatophyta</taxon>
        <taxon>Magnoliopsida</taxon>
        <taxon>eudicotyledons</taxon>
        <taxon>Gunneridae</taxon>
        <taxon>Pentapetalae</taxon>
        <taxon>asterids</taxon>
        <taxon>lamiids</taxon>
        <taxon>Solanales</taxon>
        <taxon>Convolvulaceae</taxon>
        <taxon>Cuscuteae</taxon>
        <taxon>Cuscuta</taxon>
        <taxon>Cuscuta subgen. Grammica</taxon>
        <taxon>Cuscuta sect. Cleistogrammica</taxon>
    </lineage>
</organism>
<evidence type="ECO:0000313" key="2">
    <source>
        <dbReference type="Proteomes" id="UP000249390"/>
    </source>
</evidence>
<evidence type="ECO:0000313" key="1">
    <source>
        <dbReference type="EMBL" id="RAL39472.1"/>
    </source>
</evidence>
<name>A0A328D138_9ASTE</name>